<organism evidence="1 2">
    <name type="scientific">Mesonia oceanica</name>
    <dbReference type="NCBI Taxonomy" id="2687242"/>
    <lineage>
        <taxon>Bacteria</taxon>
        <taxon>Pseudomonadati</taxon>
        <taxon>Bacteroidota</taxon>
        <taxon>Flavobacteriia</taxon>
        <taxon>Flavobacteriales</taxon>
        <taxon>Flavobacteriaceae</taxon>
        <taxon>Mesonia</taxon>
    </lineage>
</organism>
<keyword evidence="2" id="KW-1185">Reference proteome</keyword>
<evidence type="ECO:0000313" key="1">
    <source>
        <dbReference type="EMBL" id="VVV00585.1"/>
    </source>
</evidence>
<gene>
    <name evidence="1" type="ORF">FVB9532_01857</name>
</gene>
<proteinExistence type="predicted"/>
<dbReference type="Proteomes" id="UP000356253">
    <property type="component" value="Unassembled WGS sequence"/>
</dbReference>
<evidence type="ECO:0000313" key="2">
    <source>
        <dbReference type="Proteomes" id="UP000356253"/>
    </source>
</evidence>
<reference evidence="1" key="1">
    <citation type="submission" date="2019-09" db="EMBL/GenBank/DDBJ databases">
        <authorList>
            <person name="Rodrigo-Torres L."/>
            <person name="Arahal R. D."/>
            <person name="Lucena T."/>
        </authorList>
    </citation>
    <scope>NUCLEOTIDE SEQUENCE</scope>
    <source>
        <strain evidence="1">ISS653</strain>
    </source>
</reference>
<protein>
    <submittedName>
        <fullName evidence="1">Uncharacterized protein</fullName>
    </submittedName>
</protein>
<name>A0AC61Y892_9FLAO</name>
<sequence>MTKKLPIFLLFMIIGLFKTQAQNATLGNVSITHGAEIEEDKEKIVKIAAELDGIIYTLATKGKNYYIKTFSSGNMDHLKTTDIELPEHLKKDIEFESIVNIGDNIYVIGSMYDNKDDVYHLFGYAVDKQGNISNEQVKLFNTQVTKKRERGCFYFKSSPDKDILLVMHATLFEKEEQIQYEIKLFDKQLNVITEYLEKVPYEDKKELEFEISDYDVNLNGDIFLAINESYRDKKAKKHIENFQLYAFKKNNNYQKEVVNINFEDKEVINGQVFSTANGSVNIVGFYSNVRKNGKALKNLRGVYSVVVNSKNNEVENISFNDFDYETKVKLIGERRAKKDKDIKPLYRTHSIIEKEDGGVILLSEYHTVVVGDKTGFGPMAVHPVIYTHNEIIVTSLNPDGSIAWSNVVPKQQTASFTVLSVGFWGGYGNGTFAVGGSITIPVANLGKGPEYLSAIPIYSDHKLTVLFNDNKKNIGEVDIEEIRSMGNYNKAIPSAFVFNENGDVERIDQEDFQKKQLVLRPGVFLRKNPKEYIIYSSRKSKDKLGRMYIK</sequence>
<comment type="caution">
    <text evidence="1">The sequence shown here is derived from an EMBL/GenBank/DDBJ whole genome shotgun (WGS) entry which is preliminary data.</text>
</comment>
<accession>A0AC61Y892</accession>
<dbReference type="EMBL" id="CABVMM010000006">
    <property type="protein sequence ID" value="VVV00585.1"/>
    <property type="molecule type" value="Genomic_DNA"/>
</dbReference>